<protein>
    <submittedName>
        <fullName evidence="1">Uncharacterized protein</fullName>
    </submittedName>
</protein>
<comment type="caution">
    <text evidence="1">The sequence shown here is derived from an EMBL/GenBank/DDBJ whole genome shotgun (WGS) entry which is preliminary data.</text>
</comment>
<dbReference type="AlphaFoldDB" id="A0AAV2BU25"/>
<keyword evidence="2" id="KW-1185">Reference proteome</keyword>
<gene>
    <name evidence="1" type="ORF">LARSCL_LOCUS21223</name>
</gene>
<accession>A0AAV2BU25</accession>
<sequence>MIYSNDYGYPVQNEQVPHHVGTTCCATHLEEHLQASREEPAPER</sequence>
<evidence type="ECO:0000313" key="1">
    <source>
        <dbReference type="EMBL" id="CAL1299220.1"/>
    </source>
</evidence>
<proteinExistence type="predicted"/>
<dbReference type="EMBL" id="CAXIEN010000490">
    <property type="protein sequence ID" value="CAL1299220.1"/>
    <property type="molecule type" value="Genomic_DNA"/>
</dbReference>
<dbReference type="Proteomes" id="UP001497382">
    <property type="component" value="Unassembled WGS sequence"/>
</dbReference>
<evidence type="ECO:0000313" key="2">
    <source>
        <dbReference type="Proteomes" id="UP001497382"/>
    </source>
</evidence>
<name>A0AAV2BU25_9ARAC</name>
<reference evidence="1 2" key="1">
    <citation type="submission" date="2024-04" db="EMBL/GenBank/DDBJ databases">
        <authorList>
            <person name="Rising A."/>
            <person name="Reimegard J."/>
            <person name="Sonavane S."/>
            <person name="Akerstrom W."/>
            <person name="Nylinder S."/>
            <person name="Hedman E."/>
            <person name="Kallberg Y."/>
        </authorList>
    </citation>
    <scope>NUCLEOTIDE SEQUENCE [LARGE SCALE GENOMIC DNA]</scope>
</reference>
<organism evidence="1 2">
    <name type="scientific">Larinioides sclopetarius</name>
    <dbReference type="NCBI Taxonomy" id="280406"/>
    <lineage>
        <taxon>Eukaryota</taxon>
        <taxon>Metazoa</taxon>
        <taxon>Ecdysozoa</taxon>
        <taxon>Arthropoda</taxon>
        <taxon>Chelicerata</taxon>
        <taxon>Arachnida</taxon>
        <taxon>Araneae</taxon>
        <taxon>Araneomorphae</taxon>
        <taxon>Entelegynae</taxon>
        <taxon>Araneoidea</taxon>
        <taxon>Araneidae</taxon>
        <taxon>Larinioides</taxon>
    </lineage>
</organism>